<dbReference type="EMBL" id="BART01002700">
    <property type="protein sequence ID" value="GAG66440.1"/>
    <property type="molecule type" value="Genomic_DNA"/>
</dbReference>
<organism evidence="1">
    <name type="scientific">marine sediment metagenome</name>
    <dbReference type="NCBI Taxonomy" id="412755"/>
    <lineage>
        <taxon>unclassified sequences</taxon>
        <taxon>metagenomes</taxon>
        <taxon>ecological metagenomes</taxon>
    </lineage>
</organism>
<comment type="caution">
    <text evidence="1">The sequence shown here is derived from an EMBL/GenBank/DDBJ whole genome shotgun (WGS) entry which is preliminary data.</text>
</comment>
<accession>X0ZAF5</accession>
<protein>
    <submittedName>
        <fullName evidence="1">Uncharacterized protein</fullName>
    </submittedName>
</protein>
<gene>
    <name evidence="1" type="ORF">S01H4_08030</name>
</gene>
<dbReference type="AlphaFoldDB" id="X0ZAF5"/>
<evidence type="ECO:0000313" key="1">
    <source>
        <dbReference type="EMBL" id="GAG66440.1"/>
    </source>
</evidence>
<proteinExistence type="predicted"/>
<sequence>MGLGGQIGFDEGGVLQALSKPFMQRETITYEYNKQGLIIAQHTDKFDVSMAHVCFK</sequence>
<reference evidence="1" key="1">
    <citation type="journal article" date="2014" name="Front. Microbiol.">
        <title>High frequency of phylogenetically diverse reductive dehalogenase-homologous genes in deep subseafloor sedimentary metagenomes.</title>
        <authorList>
            <person name="Kawai M."/>
            <person name="Futagami T."/>
            <person name="Toyoda A."/>
            <person name="Takaki Y."/>
            <person name="Nishi S."/>
            <person name="Hori S."/>
            <person name="Arai W."/>
            <person name="Tsubouchi T."/>
            <person name="Morono Y."/>
            <person name="Uchiyama I."/>
            <person name="Ito T."/>
            <person name="Fujiyama A."/>
            <person name="Inagaki F."/>
            <person name="Takami H."/>
        </authorList>
    </citation>
    <scope>NUCLEOTIDE SEQUENCE</scope>
    <source>
        <strain evidence="1">Expedition CK06-06</strain>
    </source>
</reference>
<name>X0ZAF5_9ZZZZ</name>